<feature type="region of interest" description="Disordered" evidence="1">
    <location>
        <begin position="385"/>
        <end position="410"/>
    </location>
</feature>
<name>A0A7S4PE01_GUITH</name>
<evidence type="ECO:0000256" key="2">
    <source>
        <dbReference type="SAM" id="SignalP"/>
    </source>
</evidence>
<proteinExistence type="predicted"/>
<evidence type="ECO:0008006" key="4">
    <source>
        <dbReference type="Google" id="ProtNLM"/>
    </source>
</evidence>
<organism evidence="3">
    <name type="scientific">Guillardia theta</name>
    <name type="common">Cryptophyte</name>
    <name type="synonym">Cryptomonas phi</name>
    <dbReference type="NCBI Taxonomy" id="55529"/>
    <lineage>
        <taxon>Eukaryota</taxon>
        <taxon>Cryptophyceae</taxon>
        <taxon>Pyrenomonadales</taxon>
        <taxon>Geminigeraceae</taxon>
        <taxon>Guillardia</taxon>
    </lineage>
</organism>
<feature type="chain" id="PRO_5031380936" description="SH3 domain-containing protein" evidence="2">
    <location>
        <begin position="26"/>
        <end position="492"/>
    </location>
</feature>
<feature type="compositionally biased region" description="Polar residues" evidence="1">
    <location>
        <begin position="130"/>
        <end position="146"/>
    </location>
</feature>
<dbReference type="AlphaFoldDB" id="A0A7S4PE01"/>
<feature type="signal peptide" evidence="2">
    <location>
        <begin position="1"/>
        <end position="25"/>
    </location>
</feature>
<keyword evidence="2" id="KW-0732">Signal</keyword>
<feature type="compositionally biased region" description="Acidic residues" evidence="1">
    <location>
        <begin position="309"/>
        <end position="319"/>
    </location>
</feature>
<dbReference type="EMBL" id="HBKN01042430">
    <property type="protein sequence ID" value="CAE2331019.1"/>
    <property type="molecule type" value="Transcribed_RNA"/>
</dbReference>
<evidence type="ECO:0000256" key="1">
    <source>
        <dbReference type="SAM" id="MobiDB-lite"/>
    </source>
</evidence>
<reference evidence="3" key="1">
    <citation type="submission" date="2021-01" db="EMBL/GenBank/DDBJ databases">
        <authorList>
            <person name="Corre E."/>
            <person name="Pelletier E."/>
            <person name="Niang G."/>
            <person name="Scheremetjew M."/>
            <person name="Finn R."/>
            <person name="Kale V."/>
            <person name="Holt S."/>
            <person name="Cochrane G."/>
            <person name="Meng A."/>
            <person name="Brown T."/>
            <person name="Cohen L."/>
        </authorList>
    </citation>
    <scope>NUCLEOTIDE SEQUENCE</scope>
    <source>
        <strain evidence="3">CCMP 2712</strain>
    </source>
</reference>
<gene>
    <name evidence="3" type="ORF">GTHE00462_LOCUS33202</name>
</gene>
<protein>
    <recommendedName>
        <fullName evidence="4">SH3 domain-containing protein</fullName>
    </recommendedName>
</protein>
<feature type="compositionally biased region" description="Polar residues" evidence="1">
    <location>
        <begin position="177"/>
        <end position="201"/>
    </location>
</feature>
<accession>A0A7S4PE01</accession>
<feature type="region of interest" description="Disordered" evidence="1">
    <location>
        <begin position="115"/>
        <end position="214"/>
    </location>
</feature>
<feature type="region of interest" description="Disordered" evidence="1">
    <location>
        <begin position="300"/>
        <end position="321"/>
    </location>
</feature>
<evidence type="ECO:0000313" key="3">
    <source>
        <dbReference type="EMBL" id="CAE2331019.1"/>
    </source>
</evidence>
<sequence length="492" mass="54552">MVGQGGGRWWVGMLLYCALHAATRALESSETSSLQHPAFIRSLPVSDQCRASRIRSSFVCMAKAKGERVESVRAFEVGDAVLTDGKSGVLTQYNNGWWTVTLQEGSVVKRRAKALSLGKQPDPKDLAKPSTVSVQSQQQKGESSSPVAKEAPSARNKRGGRASHGSSEAATPPPSDAITSENQGDRPGSQTKRSTKPSTARTPKKKDSDQPLTARYPQALQAYLESLSNMGESLAVQEELPTMARYPQALQDLLSGKNVKVKPARRKKESQGVQLEETFVARYPGPLMRYLESQQLEDDLDDSLLGPQDSEDDFYEEDTPLSASYPPALEYLLSGDYLEDNDMEDGNIKQVRDAEWFLGRKGFHFEELKGDFSPDDQRWSDKELREENDSDMYLTGEGLSYPLPQEESGENKQVLATESMDKKKQTMKAPVPEATTETKLNDVEISEGLNPKNPIQPVKDLEKSTDIEIQTNQGFFQKLDDIVKNFSKKFGI</sequence>